<name>A0ABV5UNC3_9MICC</name>
<protein>
    <submittedName>
        <fullName evidence="5">LuxR C-terminal-related transcriptional regulator</fullName>
    </submittedName>
</protein>
<accession>A0ABV5UNC3</accession>
<reference evidence="5 6" key="1">
    <citation type="submission" date="2024-09" db="EMBL/GenBank/DDBJ databases">
        <authorList>
            <person name="Sun Q."/>
            <person name="Mori K."/>
        </authorList>
    </citation>
    <scope>NUCLEOTIDE SEQUENCE [LARGE SCALE GENOMIC DNA]</scope>
    <source>
        <strain evidence="5 6">JCM 13519</strain>
    </source>
</reference>
<evidence type="ECO:0000313" key="6">
    <source>
        <dbReference type="Proteomes" id="UP001589536"/>
    </source>
</evidence>
<dbReference type="InterPro" id="IPR016032">
    <property type="entry name" value="Sig_transdc_resp-reg_C-effctor"/>
</dbReference>
<keyword evidence="1" id="KW-0805">Transcription regulation</keyword>
<keyword evidence="6" id="KW-1185">Reference proteome</keyword>
<evidence type="ECO:0000313" key="5">
    <source>
        <dbReference type="EMBL" id="MFB9712677.1"/>
    </source>
</evidence>
<dbReference type="Pfam" id="PF00196">
    <property type="entry name" value="GerE"/>
    <property type="match status" value="1"/>
</dbReference>
<dbReference type="Proteomes" id="UP001589536">
    <property type="component" value="Unassembled WGS sequence"/>
</dbReference>
<dbReference type="InterPro" id="IPR000792">
    <property type="entry name" value="Tscrpt_reg_LuxR_C"/>
</dbReference>
<dbReference type="SUPFAM" id="SSF46894">
    <property type="entry name" value="C-terminal effector domain of the bipartite response regulators"/>
    <property type="match status" value="1"/>
</dbReference>
<dbReference type="PROSITE" id="PS50043">
    <property type="entry name" value="HTH_LUXR_2"/>
    <property type="match status" value="1"/>
</dbReference>
<dbReference type="SMART" id="SM00421">
    <property type="entry name" value="HTH_LUXR"/>
    <property type="match status" value="1"/>
</dbReference>
<dbReference type="CDD" id="cd06170">
    <property type="entry name" value="LuxR_C_like"/>
    <property type="match status" value="1"/>
</dbReference>
<organism evidence="5 6">
    <name type="scientific">Arthrobacter methylotrophus</name>
    <dbReference type="NCBI Taxonomy" id="121291"/>
    <lineage>
        <taxon>Bacteria</taxon>
        <taxon>Bacillati</taxon>
        <taxon>Actinomycetota</taxon>
        <taxon>Actinomycetes</taxon>
        <taxon>Micrococcales</taxon>
        <taxon>Micrococcaceae</taxon>
        <taxon>Arthrobacter</taxon>
    </lineage>
</organism>
<dbReference type="Gene3D" id="1.10.10.10">
    <property type="entry name" value="Winged helix-like DNA-binding domain superfamily/Winged helix DNA-binding domain"/>
    <property type="match status" value="1"/>
</dbReference>
<dbReference type="RefSeq" id="WP_376953256.1">
    <property type="nucleotide sequence ID" value="NZ_JBHMBH010000005.1"/>
</dbReference>
<dbReference type="EMBL" id="JBHMBH010000005">
    <property type="protein sequence ID" value="MFB9712677.1"/>
    <property type="molecule type" value="Genomic_DNA"/>
</dbReference>
<evidence type="ECO:0000259" key="4">
    <source>
        <dbReference type="PROSITE" id="PS50043"/>
    </source>
</evidence>
<feature type="domain" description="HTH luxR-type" evidence="4">
    <location>
        <begin position="721"/>
        <end position="785"/>
    </location>
</feature>
<sequence length="794" mass="87197">MSLDIRIGQLGVLGVADTLTGRLSRPGERVLVVDDPEFIDPETLAVLDSVRRRTKRPMIVTMSESSLYSKRKPPVLSPGPEARVQLNPLRYEQVNELLTEILGAPADADTTACILTKSAGNPHLVVRLAETASLSDLIALHHGQWHMTGDTLWNEHLDGTVESLLEGLEADELTGLQTMAIAGTAPLDVLQQVVHSDVLDRLEQRGFVSVIEDVHNNVCAAMTPPVLADYFRGQRVLTSRRVLKNRITRTLSAAPQEDHVASTPADSLTRALSALRLERSSDDAATARHFHEQISALERHRYEAWEAEKTISNAVRLLSVYWGSPLDPSRIERVFSRTTTSEGDPSELLFLAVTKALWALYSGKGLDLAAAALRIFAKECPEWSAEGEAAELFLVASHDRMPQNLDEIFARLQEGHPHSAVIACIRGILELYRLNPSEALKAIDSTAGFKGLPRVESFIRGLALFSSGRIEESIVYALGQRTEARRNLDQLGMVSSTYIAAQALVYRGHFDEADYLMGSVFALGRPGLLVNSLHDAMLRLAGLRTATTAISPTATLATQARRETEDVGPLPGTAKGVYQLVAGRPLLPAVFDRKAAHLVQQQLERGYVLEAVHSAMLFSCLLPGRRTLELLRRTLKEHAATSHDQLVAIAAAVVEEDHPLLGALLQQYEPDADFYQVRMLLRGAFKRYAFVDDTIGAAAMERAYAMFATRFPSADEPLAFNSGSYSPLTVREIEIAALAGHRSNPEIAEHLGISIRTVESHISNALRKTGTPSRAALFDLVRETSPFREKRLSE</sequence>
<evidence type="ECO:0000256" key="2">
    <source>
        <dbReference type="ARBA" id="ARBA00023125"/>
    </source>
</evidence>
<dbReference type="PANTHER" id="PTHR44688:SF16">
    <property type="entry name" value="DNA-BINDING TRANSCRIPTIONAL ACTIVATOR DEVR_DOSR"/>
    <property type="match status" value="1"/>
</dbReference>
<evidence type="ECO:0000256" key="3">
    <source>
        <dbReference type="ARBA" id="ARBA00023163"/>
    </source>
</evidence>
<keyword evidence="3" id="KW-0804">Transcription</keyword>
<keyword evidence="2" id="KW-0238">DNA-binding</keyword>
<proteinExistence type="predicted"/>
<gene>
    <name evidence="5" type="ORF">ACFFPI_00710</name>
</gene>
<dbReference type="InterPro" id="IPR036388">
    <property type="entry name" value="WH-like_DNA-bd_sf"/>
</dbReference>
<dbReference type="PANTHER" id="PTHR44688">
    <property type="entry name" value="DNA-BINDING TRANSCRIPTIONAL ACTIVATOR DEVR_DOSR"/>
    <property type="match status" value="1"/>
</dbReference>
<evidence type="ECO:0000256" key="1">
    <source>
        <dbReference type="ARBA" id="ARBA00023015"/>
    </source>
</evidence>
<comment type="caution">
    <text evidence="5">The sequence shown here is derived from an EMBL/GenBank/DDBJ whole genome shotgun (WGS) entry which is preliminary data.</text>
</comment>